<dbReference type="Proteomes" id="UP000054324">
    <property type="component" value="Unassembled WGS sequence"/>
</dbReference>
<name>A0A074YVU2_OPIVI</name>
<dbReference type="CTD" id="20326322"/>
<feature type="compositionally biased region" description="Basic and acidic residues" evidence="1">
    <location>
        <begin position="62"/>
        <end position="71"/>
    </location>
</feature>
<accession>A0A074YVU2</accession>
<proteinExistence type="predicted"/>
<evidence type="ECO:0000313" key="3">
    <source>
        <dbReference type="Proteomes" id="UP000054324"/>
    </source>
</evidence>
<feature type="region of interest" description="Disordered" evidence="1">
    <location>
        <begin position="55"/>
        <end position="78"/>
    </location>
</feature>
<dbReference type="EMBL" id="KL597928">
    <property type="protein sequence ID" value="KER18793.1"/>
    <property type="molecule type" value="Genomic_DNA"/>
</dbReference>
<dbReference type="AlphaFoldDB" id="A0A074YVU2"/>
<sequence length="78" mass="8954">MNRPVTSDWSSEECSEPNKTLYEPVVGDITEDLDLVNREAPVFIERKLVCRHTVNPAGEQSSWHRPDRLDEPLLVAHK</sequence>
<dbReference type="KEGG" id="ovi:T265_12154"/>
<evidence type="ECO:0000256" key="1">
    <source>
        <dbReference type="SAM" id="MobiDB-lite"/>
    </source>
</evidence>
<gene>
    <name evidence="2" type="ORF">T265_12154</name>
</gene>
<dbReference type="RefSeq" id="XP_009177460.1">
    <property type="nucleotide sequence ID" value="XM_009179196.1"/>
</dbReference>
<reference evidence="2 3" key="1">
    <citation type="submission" date="2013-11" db="EMBL/GenBank/DDBJ databases">
        <title>Opisthorchis viverrini - life in the bile duct.</title>
        <authorList>
            <person name="Young N.D."/>
            <person name="Nagarajan N."/>
            <person name="Lin S.J."/>
            <person name="Korhonen P.K."/>
            <person name="Jex A.R."/>
            <person name="Hall R.S."/>
            <person name="Safavi-Hemami H."/>
            <person name="Kaewkong W."/>
            <person name="Bertrand D."/>
            <person name="Gao S."/>
            <person name="Seet Q."/>
            <person name="Wongkham S."/>
            <person name="Teh B.T."/>
            <person name="Wongkham C."/>
            <person name="Intapan P.M."/>
            <person name="Maleewong W."/>
            <person name="Yang X."/>
            <person name="Hu M."/>
            <person name="Wang Z."/>
            <person name="Hofmann A."/>
            <person name="Sternberg P.W."/>
            <person name="Tan P."/>
            <person name="Wang J."/>
            <person name="Gasser R.B."/>
        </authorList>
    </citation>
    <scope>NUCLEOTIDE SEQUENCE [LARGE SCALE GENOMIC DNA]</scope>
</reference>
<evidence type="ECO:0000313" key="2">
    <source>
        <dbReference type="EMBL" id="KER18793.1"/>
    </source>
</evidence>
<protein>
    <submittedName>
        <fullName evidence="2">Uncharacterized protein</fullName>
    </submittedName>
</protein>
<dbReference type="GeneID" id="20326322"/>
<keyword evidence="3" id="KW-1185">Reference proteome</keyword>
<organism evidence="2 3">
    <name type="scientific">Opisthorchis viverrini</name>
    <name type="common">Southeast Asian liver fluke</name>
    <dbReference type="NCBI Taxonomy" id="6198"/>
    <lineage>
        <taxon>Eukaryota</taxon>
        <taxon>Metazoa</taxon>
        <taxon>Spiralia</taxon>
        <taxon>Lophotrochozoa</taxon>
        <taxon>Platyhelminthes</taxon>
        <taxon>Trematoda</taxon>
        <taxon>Digenea</taxon>
        <taxon>Opisthorchiida</taxon>
        <taxon>Opisthorchiata</taxon>
        <taxon>Opisthorchiidae</taxon>
        <taxon>Opisthorchis</taxon>
    </lineage>
</organism>